<keyword evidence="2" id="KW-1185">Reference proteome</keyword>
<dbReference type="AlphaFoldDB" id="A0A2W7TMY5"/>
<dbReference type="SUPFAM" id="SSF49313">
    <property type="entry name" value="Cadherin-like"/>
    <property type="match status" value="1"/>
</dbReference>
<evidence type="ECO:0000313" key="2">
    <source>
        <dbReference type="Proteomes" id="UP000249177"/>
    </source>
</evidence>
<feature type="non-terminal residue" evidence="1">
    <location>
        <position position="83"/>
    </location>
</feature>
<proteinExistence type="predicted"/>
<reference evidence="1 2" key="1">
    <citation type="submission" date="2018-06" db="EMBL/GenBank/DDBJ databases">
        <title>Flavobacterium sp IMCC34762, genome.</title>
        <authorList>
            <person name="Joung Y."/>
            <person name="Cho J."/>
            <person name="Song J."/>
        </authorList>
    </citation>
    <scope>NUCLEOTIDE SEQUENCE [LARGE SCALE GENOMIC DNA]</scope>
    <source>
        <strain evidence="1 2">IMCC34762</strain>
    </source>
</reference>
<evidence type="ECO:0000313" key="1">
    <source>
        <dbReference type="EMBL" id="PZX91813.1"/>
    </source>
</evidence>
<feature type="non-terminal residue" evidence="1">
    <location>
        <position position="1"/>
    </location>
</feature>
<dbReference type="InterPro" id="IPR013783">
    <property type="entry name" value="Ig-like_fold"/>
</dbReference>
<gene>
    <name evidence="1" type="ORF">DOS84_18950</name>
</gene>
<dbReference type="RefSeq" id="WP_207802085.1">
    <property type="nucleotide sequence ID" value="NZ_QKXH01000044.1"/>
</dbReference>
<dbReference type="GO" id="GO:0016020">
    <property type="term" value="C:membrane"/>
    <property type="evidence" value="ECO:0007669"/>
    <property type="project" value="InterPro"/>
</dbReference>
<name>A0A2W7TMY5_9FLAO</name>
<dbReference type="EMBL" id="QKXH01000044">
    <property type="protein sequence ID" value="PZX91813.1"/>
    <property type="molecule type" value="Genomic_DNA"/>
</dbReference>
<accession>A0A2W7TMY5</accession>
<comment type="caution">
    <text evidence="1">The sequence shown here is derived from an EMBL/GenBank/DDBJ whole genome shotgun (WGS) entry which is preliminary data.</text>
</comment>
<dbReference type="GO" id="GO:0005509">
    <property type="term" value="F:calcium ion binding"/>
    <property type="evidence" value="ECO:0007669"/>
    <property type="project" value="InterPro"/>
</dbReference>
<dbReference type="InterPro" id="IPR015919">
    <property type="entry name" value="Cadherin-like_sf"/>
</dbReference>
<dbReference type="Proteomes" id="UP000249177">
    <property type="component" value="Unassembled WGS sequence"/>
</dbReference>
<dbReference type="Gene3D" id="2.60.40.10">
    <property type="entry name" value="Immunoglobulins"/>
    <property type="match status" value="1"/>
</dbReference>
<organism evidence="1 2">
    <name type="scientific">Flavobacterium aquariorum</name>
    <dbReference type="NCBI Taxonomy" id="2217670"/>
    <lineage>
        <taxon>Bacteria</taxon>
        <taxon>Pseudomonadati</taxon>
        <taxon>Bacteroidota</taxon>
        <taxon>Flavobacteriia</taxon>
        <taxon>Flavobacteriales</taxon>
        <taxon>Flavobacteriaceae</taxon>
        <taxon>Flavobacterium</taxon>
    </lineage>
</organism>
<protein>
    <submittedName>
        <fullName evidence="1">Kelch-like protein</fullName>
    </submittedName>
</protein>
<sequence length="83" mass="7777">NAATGQITGTPTTAVASAGYTVTASNTGGCGTATSVVTITVNQAPAGLSYTVASPSYCVGTAITANNASLTTAGSPAATYAVS</sequence>